<keyword evidence="2" id="KW-0732">Signal</keyword>
<reference evidence="3" key="1">
    <citation type="submission" date="2021-04" db="EMBL/GenBank/DDBJ databases">
        <title>Luteolibacter sp. 32A isolated from the skin of an Anderson's salamander (Ambystoma andersonii).</title>
        <authorList>
            <person name="Spergser J."/>
            <person name="Busse H.-J."/>
        </authorList>
    </citation>
    <scope>NUCLEOTIDE SEQUENCE</scope>
    <source>
        <strain evidence="3">32A</strain>
    </source>
</reference>
<dbReference type="AlphaFoldDB" id="A0A975PFD8"/>
<protein>
    <submittedName>
        <fullName evidence="3">Uncharacterized protein</fullName>
    </submittedName>
</protein>
<feature type="compositionally biased region" description="Polar residues" evidence="1">
    <location>
        <begin position="205"/>
        <end position="221"/>
    </location>
</feature>
<accession>A0A975PFD8</accession>
<proteinExistence type="predicted"/>
<keyword evidence="4" id="KW-1185">Reference proteome</keyword>
<evidence type="ECO:0000256" key="2">
    <source>
        <dbReference type="SAM" id="SignalP"/>
    </source>
</evidence>
<evidence type="ECO:0000313" key="3">
    <source>
        <dbReference type="EMBL" id="QUE51835.1"/>
    </source>
</evidence>
<evidence type="ECO:0000256" key="1">
    <source>
        <dbReference type="SAM" id="MobiDB-lite"/>
    </source>
</evidence>
<gene>
    <name evidence="3" type="ORF">KBB96_02845</name>
</gene>
<dbReference type="Proteomes" id="UP000676169">
    <property type="component" value="Chromosome"/>
</dbReference>
<dbReference type="RefSeq" id="WP_211632053.1">
    <property type="nucleotide sequence ID" value="NZ_CP073100.1"/>
</dbReference>
<evidence type="ECO:0000313" key="4">
    <source>
        <dbReference type="Proteomes" id="UP000676169"/>
    </source>
</evidence>
<feature type="compositionally biased region" description="Pro residues" evidence="1">
    <location>
        <begin position="27"/>
        <end position="46"/>
    </location>
</feature>
<name>A0A975PFD8_9BACT</name>
<feature type="region of interest" description="Disordered" evidence="1">
    <location>
        <begin position="27"/>
        <end position="68"/>
    </location>
</feature>
<feature type="signal peptide" evidence="2">
    <location>
        <begin position="1"/>
        <end position="20"/>
    </location>
</feature>
<feature type="region of interest" description="Disordered" evidence="1">
    <location>
        <begin position="199"/>
        <end position="248"/>
    </location>
</feature>
<dbReference type="EMBL" id="CP073100">
    <property type="protein sequence ID" value="QUE51835.1"/>
    <property type="molecule type" value="Genomic_DNA"/>
</dbReference>
<sequence>MGKLIHLLGLCTLLPLGLTAQTIGPAPGPAAPVAPATKPAPAPSPEKGPTVPALDKAQGEAATSGDLPSRYAGSDVGAYVETLATVFAIRSRTTDPFGQVQDTTAKPIKPKVTHTAVARAAAIPTTPYSEIVAQIQVNTVIPAEERFFCGSRVFKKGDRFPISFRGRNYPTEITEVNADYIRMKNLDTSETGLIKFEKLPPGMTRASQSDKMLPGFQSQRPDSPLEIESGPPSQVGGLPQPGGFPTNR</sequence>
<organism evidence="3 4">
    <name type="scientific">Luteolibacter ambystomatis</name>
    <dbReference type="NCBI Taxonomy" id="2824561"/>
    <lineage>
        <taxon>Bacteria</taxon>
        <taxon>Pseudomonadati</taxon>
        <taxon>Verrucomicrobiota</taxon>
        <taxon>Verrucomicrobiia</taxon>
        <taxon>Verrucomicrobiales</taxon>
        <taxon>Verrucomicrobiaceae</taxon>
        <taxon>Luteolibacter</taxon>
    </lineage>
</organism>
<dbReference type="KEGG" id="lamb:KBB96_02845"/>
<feature type="chain" id="PRO_5037399696" evidence="2">
    <location>
        <begin position="21"/>
        <end position="248"/>
    </location>
</feature>